<protein>
    <submittedName>
        <fullName evidence="1">Uncharacterized protein</fullName>
    </submittedName>
</protein>
<dbReference type="EMBL" id="FTOA01000003">
    <property type="protein sequence ID" value="SIS70496.1"/>
    <property type="molecule type" value="Genomic_DNA"/>
</dbReference>
<evidence type="ECO:0000313" key="1">
    <source>
        <dbReference type="EMBL" id="SIS70496.1"/>
    </source>
</evidence>
<sequence length="64" mass="6828">MITVTAVQQASRDSDKYLNMGSFLPVAKPLKPFGSAAQTGFSTARDSKLWKNKGFAAGGFFIIG</sequence>
<gene>
    <name evidence="1" type="ORF">SAMN05421779_103190</name>
</gene>
<proteinExistence type="predicted"/>
<organism evidence="1 2">
    <name type="scientific">Insolitispirillum peregrinum</name>
    <dbReference type="NCBI Taxonomy" id="80876"/>
    <lineage>
        <taxon>Bacteria</taxon>
        <taxon>Pseudomonadati</taxon>
        <taxon>Pseudomonadota</taxon>
        <taxon>Alphaproteobacteria</taxon>
        <taxon>Rhodospirillales</taxon>
        <taxon>Novispirillaceae</taxon>
        <taxon>Insolitispirillum</taxon>
    </lineage>
</organism>
<dbReference type="RefSeq" id="WP_076399823.1">
    <property type="nucleotide sequence ID" value="NZ_FTOA01000003.1"/>
</dbReference>
<evidence type="ECO:0000313" key="2">
    <source>
        <dbReference type="Proteomes" id="UP000185678"/>
    </source>
</evidence>
<dbReference type="Proteomes" id="UP000185678">
    <property type="component" value="Unassembled WGS sequence"/>
</dbReference>
<accession>A0A1N7L9I5</accession>
<dbReference type="STRING" id="80876.SAMN05421779_103190"/>
<reference evidence="1 2" key="1">
    <citation type="submission" date="2017-01" db="EMBL/GenBank/DDBJ databases">
        <authorList>
            <person name="Mah S.A."/>
            <person name="Swanson W.J."/>
            <person name="Moy G.W."/>
            <person name="Vacquier V.D."/>
        </authorList>
    </citation>
    <scope>NUCLEOTIDE SEQUENCE [LARGE SCALE GENOMIC DNA]</scope>
    <source>
        <strain evidence="1 2">DSM 11589</strain>
    </source>
</reference>
<keyword evidence="2" id="KW-1185">Reference proteome</keyword>
<name>A0A1N7L9I5_9PROT</name>
<dbReference type="AlphaFoldDB" id="A0A1N7L9I5"/>